<dbReference type="PANTHER" id="PTHR38382">
    <property type="entry name" value="RNA-BINDING PROTEIN"/>
    <property type="match status" value="1"/>
</dbReference>
<organism evidence="2 3">
    <name type="scientific">Eragrostis curvula</name>
    <name type="common">weeping love grass</name>
    <dbReference type="NCBI Taxonomy" id="38414"/>
    <lineage>
        <taxon>Eukaryota</taxon>
        <taxon>Viridiplantae</taxon>
        <taxon>Streptophyta</taxon>
        <taxon>Embryophyta</taxon>
        <taxon>Tracheophyta</taxon>
        <taxon>Spermatophyta</taxon>
        <taxon>Magnoliopsida</taxon>
        <taxon>Liliopsida</taxon>
        <taxon>Poales</taxon>
        <taxon>Poaceae</taxon>
        <taxon>PACMAD clade</taxon>
        <taxon>Chloridoideae</taxon>
        <taxon>Eragrostideae</taxon>
        <taxon>Eragrostidinae</taxon>
        <taxon>Eragrostis</taxon>
    </lineage>
</organism>
<feature type="region of interest" description="Disordered" evidence="1">
    <location>
        <begin position="77"/>
        <end position="100"/>
    </location>
</feature>
<keyword evidence="3" id="KW-1185">Reference proteome</keyword>
<comment type="caution">
    <text evidence="2">The sequence shown here is derived from an EMBL/GenBank/DDBJ whole genome shotgun (WGS) entry which is preliminary data.</text>
</comment>
<evidence type="ECO:0000313" key="3">
    <source>
        <dbReference type="Proteomes" id="UP000324897"/>
    </source>
</evidence>
<evidence type="ECO:0000256" key="1">
    <source>
        <dbReference type="SAM" id="MobiDB-lite"/>
    </source>
</evidence>
<dbReference type="PANTHER" id="PTHR38382:SF1">
    <property type="entry name" value="RNA-BINDING PROTEIN"/>
    <property type="match status" value="1"/>
</dbReference>
<feature type="region of interest" description="Disordered" evidence="1">
    <location>
        <begin position="1"/>
        <end position="62"/>
    </location>
</feature>
<evidence type="ECO:0000313" key="2">
    <source>
        <dbReference type="EMBL" id="TVU30398.1"/>
    </source>
</evidence>
<reference evidence="2 3" key="1">
    <citation type="journal article" date="2019" name="Sci. Rep.">
        <title>A high-quality genome of Eragrostis curvula grass provides insights into Poaceae evolution and supports new strategies to enhance forage quality.</title>
        <authorList>
            <person name="Carballo J."/>
            <person name="Santos B.A.C.M."/>
            <person name="Zappacosta D."/>
            <person name="Garbus I."/>
            <person name="Selva J.P."/>
            <person name="Gallo C.A."/>
            <person name="Diaz A."/>
            <person name="Albertini E."/>
            <person name="Caccamo M."/>
            <person name="Echenique V."/>
        </authorList>
    </citation>
    <scope>NUCLEOTIDE SEQUENCE [LARGE SCALE GENOMIC DNA]</scope>
    <source>
        <strain evidence="3">cv. Victoria</strain>
        <tissue evidence="2">Leaf</tissue>
    </source>
</reference>
<dbReference type="Proteomes" id="UP000324897">
    <property type="component" value="Chromosome 1"/>
</dbReference>
<gene>
    <name evidence="2" type="ORF">EJB05_22017</name>
</gene>
<name>A0A5J9V4H4_9POAL</name>
<accession>A0A5J9V4H4</accession>
<feature type="region of interest" description="Disordered" evidence="1">
    <location>
        <begin position="113"/>
        <end position="195"/>
    </location>
</feature>
<dbReference type="Gramene" id="TVU30398">
    <property type="protein sequence ID" value="TVU30398"/>
    <property type="gene ID" value="EJB05_22017"/>
</dbReference>
<dbReference type="EMBL" id="RWGY01000011">
    <property type="protein sequence ID" value="TVU30398.1"/>
    <property type="molecule type" value="Genomic_DNA"/>
</dbReference>
<dbReference type="OrthoDB" id="753880at2759"/>
<protein>
    <submittedName>
        <fullName evidence="2">Uncharacterized protein</fullName>
    </submittedName>
</protein>
<sequence>MRRQQQRKNYPGGIRSAGGQTTLQSFLFKPRVVDGDVRPLPTPEAGEDEEAPVSPPAPPKREIVRVTKAIIKEKASAFSSVGSASGKDERGEAGGTGGTLGAALFKRFHSSAPAPRAECGVDAGEDGEGDGGGEVRFDIEDTTPGSGHEPWRKRKSPIGAHPNHACLAFLSNPSSDSSHDDGNAGLSRRRTRGAR</sequence>
<dbReference type="AlphaFoldDB" id="A0A5J9V4H4"/>
<proteinExistence type="predicted"/>
<feature type="non-terminal residue" evidence="2">
    <location>
        <position position="1"/>
    </location>
</feature>